<feature type="transmembrane region" description="Helical" evidence="5">
    <location>
        <begin position="420"/>
        <end position="441"/>
    </location>
</feature>
<keyword evidence="2 5" id="KW-0812">Transmembrane</keyword>
<evidence type="ECO:0000256" key="1">
    <source>
        <dbReference type="ARBA" id="ARBA00004141"/>
    </source>
</evidence>
<dbReference type="InterPro" id="IPR049453">
    <property type="entry name" value="Memb_transporter_dom"/>
</dbReference>
<evidence type="ECO:0000256" key="3">
    <source>
        <dbReference type="ARBA" id="ARBA00022989"/>
    </source>
</evidence>
<evidence type="ECO:0000259" key="6">
    <source>
        <dbReference type="Pfam" id="PF13515"/>
    </source>
</evidence>
<feature type="transmembrane region" description="Helical" evidence="5">
    <location>
        <begin position="453"/>
        <end position="471"/>
    </location>
</feature>
<feature type="transmembrane region" description="Helical" evidence="5">
    <location>
        <begin position="385"/>
        <end position="414"/>
    </location>
</feature>
<evidence type="ECO:0000313" key="7">
    <source>
        <dbReference type="EMBL" id="KZM70567.1"/>
    </source>
</evidence>
<comment type="subcellular location">
    <subcellularLocation>
        <location evidence="1">Membrane</location>
        <topology evidence="1">Multi-pass membrane protein</topology>
    </subcellularLocation>
</comment>
<evidence type="ECO:0000256" key="4">
    <source>
        <dbReference type="ARBA" id="ARBA00023136"/>
    </source>
</evidence>
<feature type="transmembrane region" description="Helical" evidence="5">
    <location>
        <begin position="355"/>
        <end position="373"/>
    </location>
</feature>
<dbReference type="Proteomes" id="UP000076512">
    <property type="component" value="Unassembled WGS sequence"/>
</dbReference>
<proteinExistence type="predicted"/>
<dbReference type="RefSeq" id="WP_067593735.1">
    <property type="nucleotide sequence ID" value="NZ_JABMCZ010000003.1"/>
</dbReference>
<feature type="domain" description="Integral membrane bound transporter" evidence="6">
    <location>
        <begin position="342"/>
        <end position="466"/>
    </location>
</feature>
<keyword evidence="8" id="KW-1185">Reference proteome</keyword>
<dbReference type="Pfam" id="PF13515">
    <property type="entry name" value="FUSC_2"/>
    <property type="match status" value="1"/>
</dbReference>
<protein>
    <recommendedName>
        <fullName evidence="6">Integral membrane bound transporter domain-containing protein</fullName>
    </recommendedName>
</protein>
<evidence type="ECO:0000313" key="8">
    <source>
        <dbReference type="Proteomes" id="UP000076512"/>
    </source>
</evidence>
<reference evidence="7 8" key="1">
    <citation type="submission" date="2016-04" db="EMBL/GenBank/DDBJ databases">
        <authorList>
            <person name="Evans L.H."/>
            <person name="Alamgir A."/>
            <person name="Owens N."/>
            <person name="Weber N.D."/>
            <person name="Virtaneva K."/>
            <person name="Barbian K."/>
            <person name="Babar A."/>
            <person name="Rosenke K."/>
        </authorList>
    </citation>
    <scope>NUCLEOTIDE SEQUENCE [LARGE SCALE GENOMIC DNA]</scope>
    <source>
        <strain evidence="7 8">IFM 0406</strain>
    </source>
</reference>
<feature type="transmembrane region" description="Helical" evidence="5">
    <location>
        <begin position="38"/>
        <end position="58"/>
    </location>
</feature>
<keyword evidence="4 5" id="KW-0472">Membrane</keyword>
<comment type="caution">
    <text evidence="7">The sequence shown here is derived from an EMBL/GenBank/DDBJ whole genome shotgun (WGS) entry which is preliminary data.</text>
</comment>
<gene>
    <name evidence="7" type="ORF">AWN90_38950</name>
</gene>
<dbReference type="AlphaFoldDB" id="A0A164JNB5"/>
<feature type="transmembrane region" description="Helical" evidence="5">
    <location>
        <begin position="114"/>
        <end position="131"/>
    </location>
</feature>
<feature type="transmembrane region" description="Helical" evidence="5">
    <location>
        <begin position="90"/>
        <end position="108"/>
    </location>
</feature>
<feature type="transmembrane region" description="Helical" evidence="5">
    <location>
        <begin position="64"/>
        <end position="83"/>
    </location>
</feature>
<evidence type="ECO:0000256" key="5">
    <source>
        <dbReference type="SAM" id="Phobius"/>
    </source>
</evidence>
<feature type="transmembrane region" description="Helical" evidence="5">
    <location>
        <begin position="143"/>
        <end position="160"/>
    </location>
</feature>
<dbReference type="OrthoDB" id="4989419at2"/>
<evidence type="ECO:0000256" key="2">
    <source>
        <dbReference type="ARBA" id="ARBA00022692"/>
    </source>
</evidence>
<dbReference type="EMBL" id="LWGR01000013">
    <property type="protein sequence ID" value="KZM70567.1"/>
    <property type="molecule type" value="Genomic_DNA"/>
</dbReference>
<keyword evidence="3 5" id="KW-1133">Transmembrane helix</keyword>
<feature type="transmembrane region" description="Helical" evidence="5">
    <location>
        <begin position="166"/>
        <end position="186"/>
    </location>
</feature>
<organism evidence="7 8">
    <name type="scientific">Nocardia terpenica</name>
    <dbReference type="NCBI Taxonomy" id="455432"/>
    <lineage>
        <taxon>Bacteria</taxon>
        <taxon>Bacillati</taxon>
        <taxon>Actinomycetota</taxon>
        <taxon>Actinomycetes</taxon>
        <taxon>Mycobacteriales</taxon>
        <taxon>Nocardiaceae</taxon>
        <taxon>Nocardia</taxon>
    </lineage>
</organism>
<dbReference type="STRING" id="455432.AWN90_38950"/>
<accession>A0A164JNB5</accession>
<name>A0A164JNB5_9NOCA</name>
<dbReference type="GO" id="GO:0016020">
    <property type="term" value="C:membrane"/>
    <property type="evidence" value="ECO:0007669"/>
    <property type="project" value="UniProtKB-SubCell"/>
</dbReference>
<sequence length="553" mass="58765">MPSLSARFRVPAARSYRSLRRALPMQGMFRLRPVADTWLRSGLSAVIAIGVPEVVLLILGRLDLALYTSAGGLCALYAHGLPYAARARTLAWVVFGMTAGTGVALATAVLTDSAIIKVAVIALLAGVFKMVCEATRIGPPNNIIFTFVSATAAFVPQRAGDVPGHLGLVLLGGLLAWLVCMAPGLIRPHDPERFAVARVLEATAALLRAEPGASPTHRLRHDAAAAVHVAWHTLGLVPARSHTRAAELTALSHLVVRAESLTATRQSDRADVLVGWARELRRGRPVPVLDCRPGEKAELRGRAAEHADSRSVGGFRRVARAFAPHSTVFPIGMRVALGSAAAGWVSLALGVHRPYWAVVTATAVFVANTSLSWQRAVQRVAGNLGGVLLFTALVPVTHGAVALVVVSLVCLLLAEGTISRNYALATVFVTPMALIMTEFAVRHPARELITDRWLDTCVGAIVGTLVCFAIPNRRVTGRVEAALRNLTAITRAAPDRPTARADLTAALIELREAADTAAGEWWSAPLPEERIVAAERAGHRVLADLSTRAGVPR</sequence>